<comment type="caution">
    <text evidence="1">The sequence shown here is derived from an EMBL/GenBank/DDBJ whole genome shotgun (WGS) entry which is preliminary data.</text>
</comment>
<protein>
    <submittedName>
        <fullName evidence="1">Uncharacterized protein</fullName>
    </submittedName>
</protein>
<evidence type="ECO:0000313" key="2">
    <source>
        <dbReference type="Proteomes" id="UP000003994"/>
    </source>
</evidence>
<dbReference type="EMBL" id="AGWQ01000006">
    <property type="protein sequence ID" value="EJZ86425.1"/>
    <property type="molecule type" value="Genomic_DNA"/>
</dbReference>
<dbReference type="PATRIC" id="fig|883077.3.peg.1056"/>
<dbReference type="Proteomes" id="UP000003994">
    <property type="component" value="Unassembled WGS sequence"/>
</dbReference>
<dbReference type="HOGENOM" id="CLU_2406736_0_0_11"/>
<evidence type="ECO:0000313" key="1">
    <source>
        <dbReference type="EMBL" id="EJZ86425.1"/>
    </source>
</evidence>
<dbReference type="STRING" id="883077.HMPREF9241_01050"/>
<keyword evidence="2" id="KW-1185">Reference proteome</keyword>
<proteinExistence type="predicted"/>
<organism evidence="1 2">
    <name type="scientific">Schaalia turicensis ACS-279-V-Col4</name>
    <dbReference type="NCBI Taxonomy" id="883077"/>
    <lineage>
        <taxon>Bacteria</taxon>
        <taxon>Bacillati</taxon>
        <taxon>Actinomycetota</taxon>
        <taxon>Actinomycetes</taxon>
        <taxon>Actinomycetales</taxon>
        <taxon>Actinomycetaceae</taxon>
        <taxon>Schaalia</taxon>
    </lineage>
</organism>
<accession>K0ZFX7</accession>
<sequence>MQQRVLPQQAPGVNTPDMYIPSKMTRCDEPDNHYHQAQFPYEASTKAVSYQAHGEAHSIAVSLNVVPWPYFSIRFVIMAIDVSARSTTSEQT</sequence>
<reference evidence="1 2" key="1">
    <citation type="submission" date="2012-07" db="EMBL/GenBank/DDBJ databases">
        <title>The Genome Sequence of Actinomyces turicensis ACS-279-V-COL4.</title>
        <authorList>
            <consortium name="The Broad Institute Genome Sequencing Platform"/>
            <person name="Earl A."/>
            <person name="Ward D."/>
            <person name="Feldgarden M."/>
            <person name="Gevers D."/>
            <person name="Saerens B."/>
            <person name="Vaneechoutte M."/>
            <person name="Walker B."/>
            <person name="Young S.K."/>
            <person name="Zeng Q."/>
            <person name="Gargeya S."/>
            <person name="Fitzgerald M."/>
            <person name="Haas B."/>
            <person name="Abouelleil A."/>
            <person name="Alvarado L."/>
            <person name="Arachchi H.M."/>
            <person name="Berlin A."/>
            <person name="Chapman S.B."/>
            <person name="Goldberg J."/>
            <person name="Griggs A."/>
            <person name="Gujja S."/>
            <person name="Hansen M."/>
            <person name="Howarth C."/>
            <person name="Imamovic A."/>
            <person name="Larimer J."/>
            <person name="McCowen C."/>
            <person name="Montmayeur A."/>
            <person name="Murphy C."/>
            <person name="Neiman D."/>
            <person name="Pearson M."/>
            <person name="Priest M."/>
            <person name="Roberts A."/>
            <person name="Saif S."/>
            <person name="Shea T."/>
            <person name="Sisk P."/>
            <person name="Sykes S."/>
            <person name="Wortman J."/>
            <person name="Nusbaum C."/>
            <person name="Birren B."/>
        </authorList>
    </citation>
    <scope>NUCLEOTIDE SEQUENCE [LARGE SCALE GENOMIC DNA]</scope>
    <source>
        <strain evidence="1 2">ACS-279-V-Col4</strain>
    </source>
</reference>
<name>K0ZFX7_9ACTO</name>
<dbReference type="AlphaFoldDB" id="K0ZFX7"/>
<gene>
    <name evidence="1" type="ORF">HMPREF9241_01050</name>
</gene>